<evidence type="ECO:0000259" key="13">
    <source>
        <dbReference type="Pfam" id="PF04695"/>
    </source>
</evidence>
<keyword evidence="2 10" id="KW-0813">Transport</keyword>
<dbReference type="EMBL" id="CDQK01000004">
    <property type="protein sequence ID" value="CEP23333.1"/>
    <property type="molecule type" value="Genomic_DNA"/>
</dbReference>
<evidence type="ECO:0000256" key="2">
    <source>
        <dbReference type="ARBA" id="ARBA00022448"/>
    </source>
</evidence>
<dbReference type="PANTHER" id="PTHR23058">
    <property type="entry name" value="PEROXISOMAL MEMBRANE PROTEIN PEX14"/>
    <property type="match status" value="1"/>
</dbReference>
<dbReference type="Proteomes" id="UP000038830">
    <property type="component" value="Unassembled WGS sequence"/>
</dbReference>
<comment type="function">
    <text evidence="10">Component of the PEX13-PEX14 docking complex, a translocon channel that specifically mediates the import of peroxisomal cargo proteins bound to PEX5 receptor. The PEX13-PEX14 docking complex forms a large import pore which can be opened to a diameter of about 9 nm. Mechanistically, PEX5 receptor along with cargo proteins associates with the PEX14 subunit of the PEX13-PEX14 docking complex in the cytosol, leading to the insertion of the receptor into the organelle membrane with the concomitant translocation of the cargo into the peroxisome matrix.</text>
</comment>
<accession>A0A0H5C5T6</accession>
<evidence type="ECO:0000313" key="14">
    <source>
        <dbReference type="EMBL" id="CEP23333.1"/>
    </source>
</evidence>
<keyword evidence="11" id="KW-0175">Coiled coil</keyword>
<dbReference type="GO" id="GO:0005102">
    <property type="term" value="F:signaling receptor binding"/>
    <property type="evidence" value="ECO:0007669"/>
    <property type="project" value="TreeGrafter"/>
</dbReference>
<feature type="region of interest" description="Disordered" evidence="12">
    <location>
        <begin position="40"/>
        <end position="95"/>
    </location>
</feature>
<evidence type="ECO:0000256" key="4">
    <source>
        <dbReference type="ARBA" id="ARBA00023010"/>
    </source>
</evidence>
<comment type="subcellular location">
    <subcellularLocation>
        <location evidence="9 10">Peroxisome membrane</location>
    </subcellularLocation>
</comment>
<feature type="compositionally biased region" description="Low complexity" evidence="12">
    <location>
        <begin position="61"/>
        <end position="91"/>
    </location>
</feature>
<sequence>MSSTREELIANAVSFLKDAQVSSSPLEKKVEFLESKGLTKEEIEEAMKRSQESVDRSPPAQSSSGTQSSSGSQQGVQSYHQQAHSAPQYYTPAPPPVPEKDWKDYFIMATATVGVGFALYEITKRYLIPNVLPDSKSKLDKDKEAIEEEFLRIEATLKEIADTQQQLKEGEAEKAKAIDAVIDSVQDLVNDSKEKNSKVEDEVKYLKSEIENLKASLDRALDKQQSSIANEVASIQHELNSLQQLIKSKNSLAKELGSNGTKETATSPVPPASSIPSASEILKRANLATSPAVSSPQPQSSSHISSNPQIPSWQRSAAVNTPATSAILSEESLPERPDSVAMNHKSYSQSTAQQEIPLWQQAASANAVAAVHAEQSLTTAYEQEASEETADIGSAQ</sequence>
<evidence type="ECO:0000256" key="9">
    <source>
        <dbReference type="ARBA" id="ARBA00046271"/>
    </source>
</evidence>
<dbReference type="AlphaFoldDB" id="A0A0H5C5T6"/>
<evidence type="ECO:0000256" key="5">
    <source>
        <dbReference type="ARBA" id="ARBA00023136"/>
    </source>
</evidence>
<feature type="compositionally biased region" description="Polar residues" evidence="12">
    <location>
        <begin position="313"/>
        <end position="327"/>
    </location>
</feature>
<feature type="compositionally biased region" description="Basic and acidic residues" evidence="12">
    <location>
        <begin position="40"/>
        <end position="55"/>
    </location>
</feature>
<dbReference type="InterPro" id="IPR036388">
    <property type="entry name" value="WH-like_DNA-bd_sf"/>
</dbReference>
<organism evidence="14 15">
    <name type="scientific">Cyberlindnera jadinii (strain ATCC 18201 / CBS 1600 / BCRC 20928 / JCM 3617 / NBRC 0987 / NRRL Y-1542)</name>
    <name type="common">Torula yeast</name>
    <name type="synonym">Candida utilis</name>
    <dbReference type="NCBI Taxonomy" id="983966"/>
    <lineage>
        <taxon>Eukaryota</taxon>
        <taxon>Fungi</taxon>
        <taxon>Dikarya</taxon>
        <taxon>Ascomycota</taxon>
        <taxon>Saccharomycotina</taxon>
        <taxon>Saccharomycetes</taxon>
        <taxon>Phaffomycetales</taxon>
        <taxon>Phaffomycetaceae</taxon>
        <taxon>Cyberlindnera</taxon>
    </lineage>
</organism>
<feature type="region of interest" description="Disordered" evidence="12">
    <location>
        <begin position="255"/>
        <end position="349"/>
    </location>
</feature>
<reference evidence="15" key="1">
    <citation type="journal article" date="2015" name="J. Biotechnol.">
        <title>The structure of the Cyberlindnera jadinii genome and its relation to Candida utilis analyzed by the occurrence of single nucleotide polymorphisms.</title>
        <authorList>
            <person name="Rupp O."/>
            <person name="Brinkrolf K."/>
            <person name="Buerth C."/>
            <person name="Kunigo M."/>
            <person name="Schneider J."/>
            <person name="Jaenicke S."/>
            <person name="Goesmann A."/>
            <person name="Puehler A."/>
            <person name="Jaeger K.-E."/>
            <person name="Ernst J.F."/>
        </authorList>
    </citation>
    <scope>NUCLEOTIDE SEQUENCE [LARGE SCALE GENOMIC DNA]</scope>
    <source>
        <strain evidence="15">ATCC 18201 / CBS 1600 / BCRC 20928 / JCM 3617 / NBRC 0987 / NRRL Y-1542</strain>
    </source>
</reference>
<evidence type="ECO:0000256" key="7">
    <source>
        <dbReference type="ARBA" id="ARBA00029502"/>
    </source>
</evidence>
<feature type="compositionally biased region" description="Low complexity" evidence="12">
    <location>
        <begin position="290"/>
        <end position="312"/>
    </location>
</feature>
<feature type="domain" description="Peroxisome membrane anchor protein Pex14p N-terminal" evidence="13">
    <location>
        <begin position="4"/>
        <end position="49"/>
    </location>
</feature>
<protein>
    <recommendedName>
        <fullName evidence="7 10">Peroxisomal membrane protein PEX14</fullName>
    </recommendedName>
    <alternativeName>
        <fullName evidence="8 10">Peroxin-14</fullName>
    </alternativeName>
</protein>
<keyword evidence="5 10" id="KW-0472">Membrane</keyword>
<gene>
    <name evidence="14" type="ORF">BN1211_3894</name>
</gene>
<dbReference type="InterPro" id="IPR025655">
    <property type="entry name" value="PEX14"/>
</dbReference>
<keyword evidence="4" id="KW-0811">Translocation</keyword>
<evidence type="ECO:0000256" key="1">
    <source>
        <dbReference type="ARBA" id="ARBA00005443"/>
    </source>
</evidence>
<dbReference type="Pfam" id="PF04695">
    <property type="entry name" value="Pex14_N"/>
    <property type="match status" value="1"/>
</dbReference>
<evidence type="ECO:0000256" key="3">
    <source>
        <dbReference type="ARBA" id="ARBA00022927"/>
    </source>
</evidence>
<evidence type="ECO:0000256" key="8">
    <source>
        <dbReference type="ARBA" id="ARBA00029691"/>
    </source>
</evidence>
<dbReference type="Gene3D" id="1.10.10.10">
    <property type="entry name" value="Winged helix-like DNA-binding domain superfamily/Winged helix DNA-binding domain"/>
    <property type="match status" value="1"/>
</dbReference>
<dbReference type="GO" id="GO:0005778">
    <property type="term" value="C:peroxisomal membrane"/>
    <property type="evidence" value="ECO:0007669"/>
    <property type="project" value="UniProtKB-SubCell"/>
</dbReference>
<keyword evidence="3 10" id="KW-0653">Protein transport</keyword>
<dbReference type="PANTHER" id="PTHR23058:SF0">
    <property type="entry name" value="PEROXISOMAL MEMBRANE PROTEIN PEX14"/>
    <property type="match status" value="1"/>
</dbReference>
<evidence type="ECO:0000313" key="15">
    <source>
        <dbReference type="Proteomes" id="UP000038830"/>
    </source>
</evidence>
<evidence type="ECO:0000256" key="12">
    <source>
        <dbReference type="SAM" id="MobiDB-lite"/>
    </source>
</evidence>
<proteinExistence type="inferred from homology"/>
<keyword evidence="6 10" id="KW-0576">Peroxisome</keyword>
<evidence type="ECO:0000256" key="11">
    <source>
        <dbReference type="SAM" id="Coils"/>
    </source>
</evidence>
<evidence type="ECO:0000256" key="10">
    <source>
        <dbReference type="RuleBase" id="RU367032"/>
    </source>
</evidence>
<feature type="coiled-coil region" evidence="11">
    <location>
        <begin position="153"/>
        <end position="223"/>
    </location>
</feature>
<dbReference type="GO" id="GO:1990429">
    <property type="term" value="C:peroxisomal importomer complex"/>
    <property type="evidence" value="ECO:0007669"/>
    <property type="project" value="TreeGrafter"/>
</dbReference>
<comment type="similarity">
    <text evidence="1 10">Belongs to the peroxin-14 family.</text>
</comment>
<name>A0A0H5C5T6_CYBJN</name>
<dbReference type="InterPro" id="IPR006785">
    <property type="entry name" value="Pex14_N"/>
</dbReference>
<evidence type="ECO:0000256" key="6">
    <source>
        <dbReference type="ARBA" id="ARBA00023140"/>
    </source>
</evidence>
<dbReference type="GO" id="GO:0016560">
    <property type="term" value="P:protein import into peroxisome matrix, docking"/>
    <property type="evidence" value="ECO:0007669"/>
    <property type="project" value="UniProtKB-UniRule"/>
</dbReference>